<evidence type="ECO:0000256" key="4">
    <source>
        <dbReference type="ARBA" id="ARBA00022989"/>
    </source>
</evidence>
<dbReference type="AlphaFoldDB" id="A0A1G8HHD9"/>
<evidence type="ECO:0000259" key="6">
    <source>
        <dbReference type="Pfam" id="PF02743"/>
    </source>
</evidence>
<evidence type="ECO:0000256" key="2">
    <source>
        <dbReference type="ARBA" id="ARBA00022475"/>
    </source>
</evidence>
<dbReference type="GO" id="GO:0005886">
    <property type="term" value="C:plasma membrane"/>
    <property type="evidence" value="ECO:0007669"/>
    <property type="project" value="UniProtKB-SubCell"/>
</dbReference>
<dbReference type="Gene3D" id="3.30.450.20">
    <property type="entry name" value="PAS domain"/>
    <property type="match status" value="1"/>
</dbReference>
<keyword evidence="5" id="KW-0472">Membrane</keyword>
<dbReference type="EMBL" id="FNDS01000005">
    <property type="protein sequence ID" value="SDI06107.1"/>
    <property type="molecule type" value="Genomic_DNA"/>
</dbReference>
<dbReference type="Proteomes" id="UP000199636">
    <property type="component" value="Unassembled WGS sequence"/>
</dbReference>
<dbReference type="STRING" id="428992.SAMN05216272_105236"/>
<gene>
    <name evidence="7" type="ORF">SAMN05216272_105236</name>
</gene>
<dbReference type="OrthoDB" id="8687362at2"/>
<evidence type="ECO:0000256" key="1">
    <source>
        <dbReference type="ARBA" id="ARBA00004651"/>
    </source>
</evidence>
<evidence type="ECO:0000313" key="8">
    <source>
        <dbReference type="Proteomes" id="UP000199636"/>
    </source>
</evidence>
<accession>A0A1G8HHD9</accession>
<keyword evidence="8" id="KW-1185">Reference proteome</keyword>
<evidence type="ECO:0000256" key="5">
    <source>
        <dbReference type="ARBA" id="ARBA00023136"/>
    </source>
</evidence>
<keyword evidence="3" id="KW-0812">Transmembrane</keyword>
<evidence type="ECO:0000313" key="7">
    <source>
        <dbReference type="EMBL" id="SDI06107.1"/>
    </source>
</evidence>
<evidence type="ECO:0000256" key="3">
    <source>
        <dbReference type="ARBA" id="ARBA00022692"/>
    </source>
</evidence>
<dbReference type="RefSeq" id="WP_090263151.1">
    <property type="nucleotide sequence ID" value="NZ_FNDS01000005.1"/>
</dbReference>
<organism evidence="7 8">
    <name type="scientific">Pseudomonas panipatensis</name>
    <dbReference type="NCBI Taxonomy" id="428992"/>
    <lineage>
        <taxon>Bacteria</taxon>
        <taxon>Pseudomonadati</taxon>
        <taxon>Pseudomonadota</taxon>
        <taxon>Gammaproteobacteria</taxon>
        <taxon>Pseudomonadales</taxon>
        <taxon>Pseudomonadaceae</taxon>
        <taxon>Pseudomonas</taxon>
    </lineage>
</organism>
<name>A0A1G8HHD9_9PSED</name>
<sequence>MATPMSCEEIRECAQRIDVSISNIFAQIGVLSDEITHLWQRCNDAGRVMTSTELASLKPLIESSLSKAGSCLQGTGVVLQPGVLQDKEMYLEWRQLGAGGRVMPLSLNFNRGSESFYDYSDMLWFSRPRNSGRSTVVGPYVDLYGQDMYILTFSMPILVNGQFIGVAAADVALNKFERVVTSSLMRMSHEALILSSEGRVVATNTANWTAGEMASLGLSRIDSDCQYMPLAEQSAHWTLARLPERRRRAA</sequence>
<dbReference type="CDD" id="cd12913">
    <property type="entry name" value="PDC1_MCP_like"/>
    <property type="match status" value="1"/>
</dbReference>
<reference evidence="8" key="1">
    <citation type="submission" date="2016-10" db="EMBL/GenBank/DDBJ databases">
        <authorList>
            <person name="Varghese N."/>
            <person name="Submissions S."/>
        </authorList>
    </citation>
    <scope>NUCLEOTIDE SEQUENCE [LARGE SCALE GENOMIC DNA]</scope>
    <source>
        <strain evidence="8">CCM 7469</strain>
    </source>
</reference>
<feature type="domain" description="Cache" evidence="6">
    <location>
        <begin position="112"/>
        <end position="209"/>
    </location>
</feature>
<proteinExistence type="predicted"/>
<dbReference type="InterPro" id="IPR033479">
    <property type="entry name" value="dCache_1"/>
</dbReference>
<protein>
    <submittedName>
        <fullName evidence="7">Cache domain-containing protein</fullName>
    </submittedName>
</protein>
<keyword evidence="2" id="KW-1003">Cell membrane</keyword>
<comment type="subcellular location">
    <subcellularLocation>
        <location evidence="1">Cell membrane</location>
        <topology evidence="1">Multi-pass membrane protein</topology>
    </subcellularLocation>
</comment>
<dbReference type="Pfam" id="PF02743">
    <property type="entry name" value="dCache_1"/>
    <property type="match status" value="1"/>
</dbReference>
<keyword evidence="4" id="KW-1133">Transmembrane helix</keyword>